<reference evidence="3" key="2">
    <citation type="submission" date="2016-02" db="EMBL/GenBank/DDBJ databases">
        <title>Draft genome sequence of five rapidly growing Mycobacterium species.</title>
        <authorList>
            <person name="Katahira K."/>
            <person name="Gotou Y."/>
            <person name="Iida K."/>
            <person name="Ogura Y."/>
            <person name="Hayashi T."/>
        </authorList>
    </citation>
    <scope>NUCLEOTIDE SEQUENCE [LARGE SCALE GENOMIC DNA]</scope>
    <source>
        <strain evidence="3">JCM6362</strain>
    </source>
</reference>
<dbReference type="RefSeq" id="WP_131588042.1">
    <property type="nucleotide sequence ID" value="NZ_BCTB01000005.1"/>
</dbReference>
<accession>A0A100XCT2</accession>
<name>A0A100XCT2_MYCTH</name>
<dbReference type="AlphaFoldDB" id="A0A100XCT2"/>
<comment type="caution">
    <text evidence="2">The sequence shown here is derived from an EMBL/GenBank/DDBJ whole genome shotgun (WGS) entry which is preliminary data.</text>
</comment>
<evidence type="ECO:0000256" key="1">
    <source>
        <dbReference type="SAM" id="MobiDB-lite"/>
    </source>
</evidence>
<evidence type="ECO:0000313" key="2">
    <source>
        <dbReference type="EMBL" id="GAT14068.1"/>
    </source>
</evidence>
<dbReference type="STRING" id="1797.RMCT_1039"/>
<protein>
    <submittedName>
        <fullName evidence="2">Uncharacterized protein</fullName>
    </submittedName>
</protein>
<evidence type="ECO:0000313" key="3">
    <source>
        <dbReference type="Proteomes" id="UP000069654"/>
    </source>
</evidence>
<dbReference type="Proteomes" id="UP000069654">
    <property type="component" value="Unassembled WGS sequence"/>
</dbReference>
<feature type="region of interest" description="Disordered" evidence="1">
    <location>
        <begin position="14"/>
        <end position="40"/>
    </location>
</feature>
<sequence length="312" mass="33579">MTVAATVFVVGRDGEVEPTSRTPDDGSAVSDVASANDTGPVTIITDEPTCAPLRPILNSLSDAQKNGWDKRDSAIPSTAWTPEMREQYEAVGAVMREAADQFVALARITPHRVVRELYEQVIAYLRAYADAIPDYTAPDDNLIRVATSAAGAVSSICSSIDYGAAAARAHFIEPLSAPSRLALVDDLENPERFLTEPNRVCGDWADAVSGFQRDAAAWGATSPDIPVGEWSTEQKALNDEVIPVMKRFANQLLTLGERSGNPIVQDFADLSAQYRFAYVEAIPTYMPADKYLANTSMLLSGVVNAACKAFGN</sequence>
<dbReference type="EMBL" id="BCTB01000005">
    <property type="protein sequence ID" value="GAT14068.1"/>
    <property type="molecule type" value="Genomic_DNA"/>
</dbReference>
<organism evidence="2 3">
    <name type="scientific">Mycolicibacterium thermoresistibile</name>
    <name type="common">Mycobacterium thermoresistibile</name>
    <dbReference type="NCBI Taxonomy" id="1797"/>
    <lineage>
        <taxon>Bacteria</taxon>
        <taxon>Bacillati</taxon>
        <taxon>Actinomycetota</taxon>
        <taxon>Actinomycetes</taxon>
        <taxon>Mycobacteriales</taxon>
        <taxon>Mycobacteriaceae</taxon>
        <taxon>Mycolicibacterium</taxon>
    </lineage>
</organism>
<proteinExistence type="predicted"/>
<gene>
    <name evidence="2" type="ORF">RMCT_1039</name>
</gene>
<dbReference type="OrthoDB" id="4656918at2"/>
<reference evidence="2 3" key="1">
    <citation type="journal article" date="2016" name="Genome Announc.">
        <title>Draft Genome Sequences of Five Rapidly Growing Mycobacterium Species, M. thermoresistibile, M. fortuitum subsp. acetamidolyticum, M. canariasense, M. brisbanense, and M. novocastrense.</title>
        <authorList>
            <person name="Katahira K."/>
            <person name="Ogura Y."/>
            <person name="Gotoh Y."/>
            <person name="Hayashi T."/>
        </authorList>
    </citation>
    <scope>NUCLEOTIDE SEQUENCE [LARGE SCALE GENOMIC DNA]</scope>
    <source>
        <strain evidence="2 3">JCM6362</strain>
    </source>
</reference>